<dbReference type="EMBL" id="MFJE01000027">
    <property type="protein sequence ID" value="OGG14028.1"/>
    <property type="molecule type" value="Genomic_DNA"/>
</dbReference>
<organism evidence="1 2">
    <name type="scientific">Candidatus Gottesmanbacteria bacterium RIFCSPHIGHO2_01_FULL_39_10</name>
    <dbReference type="NCBI Taxonomy" id="1798375"/>
    <lineage>
        <taxon>Bacteria</taxon>
        <taxon>Candidatus Gottesmaniibacteriota</taxon>
    </lineage>
</organism>
<evidence type="ECO:0000313" key="1">
    <source>
        <dbReference type="EMBL" id="OGG14028.1"/>
    </source>
</evidence>
<dbReference type="AlphaFoldDB" id="A0A1F5ZNL4"/>
<comment type="caution">
    <text evidence="1">The sequence shown here is derived from an EMBL/GenBank/DDBJ whole genome shotgun (WGS) entry which is preliminary data.</text>
</comment>
<reference evidence="1 2" key="1">
    <citation type="journal article" date="2016" name="Nat. Commun.">
        <title>Thousands of microbial genomes shed light on interconnected biogeochemical processes in an aquifer system.</title>
        <authorList>
            <person name="Anantharaman K."/>
            <person name="Brown C.T."/>
            <person name="Hug L.A."/>
            <person name="Sharon I."/>
            <person name="Castelle C.J."/>
            <person name="Probst A.J."/>
            <person name="Thomas B.C."/>
            <person name="Singh A."/>
            <person name="Wilkins M.J."/>
            <person name="Karaoz U."/>
            <person name="Brodie E.L."/>
            <person name="Williams K.H."/>
            <person name="Hubbard S.S."/>
            <person name="Banfield J.F."/>
        </authorList>
    </citation>
    <scope>NUCLEOTIDE SEQUENCE [LARGE SCALE GENOMIC DNA]</scope>
</reference>
<accession>A0A1F5ZNL4</accession>
<dbReference type="STRING" id="1798375.A2773_05770"/>
<protein>
    <submittedName>
        <fullName evidence="1">Uncharacterized protein</fullName>
    </submittedName>
</protein>
<gene>
    <name evidence="1" type="ORF">A2773_05770</name>
</gene>
<dbReference type="Proteomes" id="UP000177383">
    <property type="component" value="Unassembled WGS sequence"/>
</dbReference>
<proteinExistence type="predicted"/>
<evidence type="ECO:0000313" key="2">
    <source>
        <dbReference type="Proteomes" id="UP000177383"/>
    </source>
</evidence>
<name>A0A1F5ZNL4_9BACT</name>
<sequence>MKETYKGYTIQSQGEGFQVMPNSAGRIATFWVVNEDKKVRSMFVVARSLTDSFSHIDQSEDLIIDELIILIKSYIDGEKVKDLEEYTFEYKNGQLFYDSDPKWWNKTLRKYFSKSDPKSDI</sequence>